<organism evidence="7 8">
    <name type="scientific">Dictyoglomus thermophilum (strain ATCC 35947 / DSM 3960 / H-6-12)</name>
    <dbReference type="NCBI Taxonomy" id="309799"/>
    <lineage>
        <taxon>Bacteria</taxon>
        <taxon>Pseudomonadati</taxon>
        <taxon>Dictyoglomota</taxon>
        <taxon>Dictyoglomia</taxon>
        <taxon>Dictyoglomales</taxon>
        <taxon>Dictyoglomaceae</taxon>
        <taxon>Dictyoglomus</taxon>
    </lineage>
</organism>
<dbReference type="PANTHER" id="PTHR30482:SF10">
    <property type="entry name" value="HIGH-AFFINITY BRANCHED-CHAIN AMINO ACID TRANSPORT PROTEIN BRAE"/>
    <property type="match status" value="1"/>
</dbReference>
<evidence type="ECO:0000256" key="3">
    <source>
        <dbReference type="ARBA" id="ARBA00022692"/>
    </source>
</evidence>
<evidence type="ECO:0000313" key="7">
    <source>
        <dbReference type="EMBL" id="ACI19196.1"/>
    </source>
</evidence>
<evidence type="ECO:0000313" key="8">
    <source>
        <dbReference type="Proteomes" id="UP000001733"/>
    </source>
</evidence>
<keyword evidence="8" id="KW-1185">Reference proteome</keyword>
<keyword evidence="2" id="KW-1003">Cell membrane</keyword>
<dbReference type="InterPro" id="IPR001851">
    <property type="entry name" value="ABC_transp_permease"/>
</dbReference>
<proteinExistence type="predicted"/>
<feature type="transmembrane region" description="Helical" evidence="6">
    <location>
        <begin position="55"/>
        <end position="76"/>
    </location>
</feature>
<feature type="transmembrane region" description="Helical" evidence="6">
    <location>
        <begin position="286"/>
        <end position="306"/>
    </location>
</feature>
<gene>
    <name evidence="7" type="ordered locus">DICTH_0785</name>
</gene>
<reference evidence="7 8" key="1">
    <citation type="journal article" date="2014" name="Genome Announc.">
        <title>Complete Genome Sequence of the Extreme Thermophile Dictyoglomus thermophilum H-6-12.</title>
        <authorList>
            <person name="Coil D.A."/>
            <person name="Badger J.H."/>
            <person name="Forberger H.C."/>
            <person name="Riggs F."/>
            <person name="Madupu R."/>
            <person name="Fedorova N."/>
            <person name="Ward N."/>
            <person name="Robb F.T."/>
            <person name="Eisen J.A."/>
        </authorList>
    </citation>
    <scope>NUCLEOTIDE SEQUENCE [LARGE SCALE GENOMIC DNA]</scope>
    <source>
        <strain evidence="8">ATCC 35947 / DSM 3960 / H-6-12</strain>
    </source>
</reference>
<name>B5YDP3_DICT6</name>
<dbReference type="eggNOG" id="COG4177">
    <property type="taxonomic scope" value="Bacteria"/>
</dbReference>
<comment type="subcellular location">
    <subcellularLocation>
        <location evidence="1">Cell membrane</location>
        <topology evidence="1">Multi-pass membrane protein</topology>
    </subcellularLocation>
</comment>
<evidence type="ECO:0000256" key="5">
    <source>
        <dbReference type="ARBA" id="ARBA00023136"/>
    </source>
</evidence>
<dbReference type="PaxDb" id="309799-DICTH_0785"/>
<evidence type="ECO:0000256" key="6">
    <source>
        <dbReference type="SAM" id="Phobius"/>
    </source>
</evidence>
<dbReference type="PANTHER" id="PTHR30482">
    <property type="entry name" value="HIGH-AFFINITY BRANCHED-CHAIN AMINO ACID TRANSPORT SYSTEM PERMEASE"/>
    <property type="match status" value="1"/>
</dbReference>
<feature type="transmembrane region" description="Helical" evidence="6">
    <location>
        <begin position="212"/>
        <end position="234"/>
    </location>
</feature>
<keyword evidence="5 6" id="KW-0472">Membrane</keyword>
<accession>B5YDP3</accession>
<feature type="transmembrane region" description="Helical" evidence="6">
    <location>
        <begin position="125"/>
        <end position="144"/>
    </location>
</feature>
<keyword evidence="4 6" id="KW-1133">Transmembrane helix</keyword>
<evidence type="ECO:0000256" key="1">
    <source>
        <dbReference type="ARBA" id="ARBA00004651"/>
    </source>
</evidence>
<feature type="transmembrane region" description="Helical" evidence="6">
    <location>
        <begin position="28"/>
        <end position="48"/>
    </location>
</feature>
<dbReference type="Pfam" id="PF02653">
    <property type="entry name" value="BPD_transp_2"/>
    <property type="match status" value="1"/>
</dbReference>
<dbReference type="HOGENOM" id="CLU_031365_1_2_0"/>
<dbReference type="EMBL" id="CP001146">
    <property type="protein sequence ID" value="ACI19196.1"/>
    <property type="molecule type" value="Genomic_DNA"/>
</dbReference>
<feature type="transmembrane region" description="Helical" evidence="6">
    <location>
        <begin position="164"/>
        <end position="182"/>
    </location>
</feature>
<dbReference type="GO" id="GO:0005886">
    <property type="term" value="C:plasma membrane"/>
    <property type="evidence" value="ECO:0007669"/>
    <property type="project" value="UniProtKB-SubCell"/>
</dbReference>
<sequence length="330" mass="36072">MRKNVFIIIVLILLLILAKFSQGLNPYFYQVLIFWGINSILAMSLNLINGFTGQFSIGHAGFMAAGGYLSAALTVYHGDKIIKLLSFMPESISKNIVFFIFLIIGGLFSALLGVIIGIPTLRLKGDYLAIATLGFGEIIRVIIYNMDVVGGARGFPGIPQLTNSVWVMFWAFICFITLYRIINSSHGRAIISIREDETASEAMGVNTTYYKVLAFSIGAFFAGIAGGLFGHYLMLLHPASFTFMRSVEVLLMIVLGGLGSLTGSIIGAFVLTVLPEALRGFSGLRLVIYSLTLIILMLIRPTGLMGNREISFGNIMSIVKKLNRRTGNIK</sequence>
<dbReference type="AlphaFoldDB" id="B5YDP3"/>
<keyword evidence="3 6" id="KW-0812">Transmembrane</keyword>
<dbReference type="CDD" id="cd06581">
    <property type="entry name" value="TM_PBP1_LivM_like"/>
    <property type="match status" value="1"/>
</dbReference>
<dbReference type="OrthoDB" id="9804361at2"/>
<feature type="transmembrane region" description="Helical" evidence="6">
    <location>
        <begin position="249"/>
        <end position="274"/>
    </location>
</feature>
<dbReference type="Proteomes" id="UP000001733">
    <property type="component" value="Chromosome"/>
</dbReference>
<dbReference type="KEGG" id="dth:DICTH_0785"/>
<evidence type="ECO:0000256" key="2">
    <source>
        <dbReference type="ARBA" id="ARBA00022475"/>
    </source>
</evidence>
<dbReference type="GO" id="GO:0015658">
    <property type="term" value="F:branched-chain amino acid transmembrane transporter activity"/>
    <property type="evidence" value="ECO:0007669"/>
    <property type="project" value="InterPro"/>
</dbReference>
<dbReference type="STRING" id="309799.DICTH_0785"/>
<protein>
    <submittedName>
        <fullName evidence="7">Branched-chain amino acid ABC transporter, permease protein</fullName>
    </submittedName>
</protein>
<feature type="transmembrane region" description="Helical" evidence="6">
    <location>
        <begin position="96"/>
        <end position="118"/>
    </location>
</feature>
<dbReference type="RefSeq" id="WP_012547828.1">
    <property type="nucleotide sequence ID" value="NC_011297.1"/>
</dbReference>
<evidence type="ECO:0000256" key="4">
    <source>
        <dbReference type="ARBA" id="ARBA00022989"/>
    </source>
</evidence>
<dbReference type="InterPro" id="IPR043428">
    <property type="entry name" value="LivM-like"/>
</dbReference>